<proteinExistence type="inferred from homology"/>
<evidence type="ECO:0000313" key="8">
    <source>
        <dbReference type="EMBL" id="NOV01222.1"/>
    </source>
</evidence>
<feature type="transmembrane region" description="Helical" evidence="6">
    <location>
        <begin position="258"/>
        <end position="278"/>
    </location>
</feature>
<dbReference type="PANTHER" id="PTHR43496">
    <property type="entry name" value="PROTEIN LPLB"/>
    <property type="match status" value="1"/>
</dbReference>
<feature type="transmembrane region" description="Helical" evidence="6">
    <location>
        <begin position="432"/>
        <end position="458"/>
    </location>
</feature>
<dbReference type="Gene3D" id="1.10.3720.10">
    <property type="entry name" value="MetI-like"/>
    <property type="match status" value="2"/>
</dbReference>
<feature type="transmembrane region" description="Helical" evidence="6">
    <location>
        <begin position="534"/>
        <end position="555"/>
    </location>
</feature>
<dbReference type="RefSeq" id="WP_171684053.1">
    <property type="nucleotide sequence ID" value="NZ_WHNZ01000030.1"/>
</dbReference>
<comment type="subcellular location">
    <subcellularLocation>
        <location evidence="6">Cell membrane</location>
        <topology evidence="6">Multi-pass membrane protein</topology>
    </subcellularLocation>
    <subcellularLocation>
        <location evidence="1">Membrane</location>
        <topology evidence="1">Multi-pass membrane protein</topology>
    </subcellularLocation>
</comment>
<gene>
    <name evidence="8" type="ORF">GC097_14495</name>
</gene>
<evidence type="ECO:0000256" key="5">
    <source>
        <dbReference type="ARBA" id="ARBA00023136"/>
    </source>
</evidence>
<dbReference type="InterPro" id="IPR000515">
    <property type="entry name" value="MetI-like"/>
</dbReference>
<keyword evidence="4 6" id="KW-1133">Transmembrane helix</keyword>
<dbReference type="SUPFAM" id="SSF161098">
    <property type="entry name" value="MetI-like"/>
    <property type="match status" value="2"/>
</dbReference>
<protein>
    <submittedName>
        <fullName evidence="8">2-aminoethylphosphonate ABC transporter permease subunit</fullName>
    </submittedName>
</protein>
<evidence type="ECO:0000256" key="1">
    <source>
        <dbReference type="ARBA" id="ARBA00004141"/>
    </source>
</evidence>
<feature type="domain" description="ABC transmembrane type-1" evidence="7">
    <location>
        <begin position="360"/>
        <end position="555"/>
    </location>
</feature>
<dbReference type="CDD" id="cd06261">
    <property type="entry name" value="TM_PBP2"/>
    <property type="match status" value="2"/>
</dbReference>
<dbReference type="EMBL" id="WHNZ01000030">
    <property type="protein sequence ID" value="NOV01222.1"/>
    <property type="molecule type" value="Genomic_DNA"/>
</dbReference>
<keyword evidence="3 6" id="KW-0812">Transmembrane</keyword>
<dbReference type="PROSITE" id="PS50928">
    <property type="entry name" value="ABC_TM1"/>
    <property type="match status" value="2"/>
</dbReference>
<feature type="transmembrane region" description="Helical" evidence="6">
    <location>
        <begin position="156"/>
        <end position="182"/>
    </location>
</feature>
<feature type="transmembrane region" description="Helical" evidence="6">
    <location>
        <begin position="21"/>
        <end position="46"/>
    </location>
</feature>
<keyword evidence="9" id="KW-1185">Reference proteome</keyword>
<evidence type="ECO:0000256" key="6">
    <source>
        <dbReference type="RuleBase" id="RU363032"/>
    </source>
</evidence>
<keyword evidence="5 6" id="KW-0472">Membrane</keyword>
<organism evidence="8 9">
    <name type="scientific">Paenibacillus planticolens</name>
    <dbReference type="NCBI Taxonomy" id="2654976"/>
    <lineage>
        <taxon>Bacteria</taxon>
        <taxon>Bacillati</taxon>
        <taxon>Bacillota</taxon>
        <taxon>Bacilli</taxon>
        <taxon>Bacillales</taxon>
        <taxon>Paenibacillaceae</taxon>
        <taxon>Paenibacillus</taxon>
    </lineage>
</organism>
<dbReference type="InterPro" id="IPR035906">
    <property type="entry name" value="MetI-like_sf"/>
</dbReference>
<accession>A0ABX1ZQP8</accession>
<evidence type="ECO:0000313" key="9">
    <source>
        <dbReference type="Proteomes" id="UP000618579"/>
    </source>
</evidence>
<feature type="transmembrane region" description="Helical" evidence="6">
    <location>
        <begin position="111"/>
        <end position="136"/>
    </location>
</feature>
<evidence type="ECO:0000256" key="3">
    <source>
        <dbReference type="ARBA" id="ARBA00022692"/>
    </source>
</evidence>
<comment type="caution">
    <text evidence="8">The sequence shown here is derived from an EMBL/GenBank/DDBJ whole genome shotgun (WGS) entry which is preliminary data.</text>
</comment>
<dbReference type="NCBIfam" id="TIGR03262">
    <property type="entry name" value="PhnU2"/>
    <property type="match status" value="1"/>
</dbReference>
<keyword evidence="2 6" id="KW-0813">Transport</keyword>
<reference evidence="8 9" key="1">
    <citation type="submission" date="2019-10" db="EMBL/GenBank/DDBJ databases">
        <title>Description of Paenibacillus pedi sp. nov.</title>
        <authorList>
            <person name="Carlier A."/>
            <person name="Qi S."/>
        </authorList>
    </citation>
    <scope>NUCLEOTIDE SEQUENCE [LARGE SCALE GENOMIC DNA]</scope>
    <source>
        <strain evidence="8 9">LMG 31457</strain>
    </source>
</reference>
<dbReference type="InterPro" id="IPR017664">
    <property type="entry name" value="AminoethylPonate_ABC_perm-1"/>
</dbReference>
<feature type="transmembrane region" description="Helical" evidence="6">
    <location>
        <begin position="80"/>
        <end position="99"/>
    </location>
</feature>
<feature type="transmembrane region" description="Helical" evidence="6">
    <location>
        <begin position="308"/>
        <end position="333"/>
    </location>
</feature>
<feature type="transmembrane region" description="Helical" evidence="6">
    <location>
        <begin position="366"/>
        <end position="385"/>
    </location>
</feature>
<evidence type="ECO:0000259" key="7">
    <source>
        <dbReference type="PROSITE" id="PS50928"/>
    </source>
</evidence>
<name>A0ABX1ZQP8_9BACL</name>
<dbReference type="PANTHER" id="PTHR43496:SF1">
    <property type="entry name" value="POLYGALACTURONAN_RHAMNOGALACTURONAN TRANSPORT SYSTEM PERMEASE PROTEIN YTEP"/>
    <property type="match status" value="1"/>
</dbReference>
<comment type="similarity">
    <text evidence="6">Belongs to the binding-protein-dependent transport system permease family.</text>
</comment>
<feature type="domain" description="ABC transmembrane type-1" evidence="7">
    <location>
        <begin position="76"/>
        <end position="279"/>
    </location>
</feature>
<dbReference type="Proteomes" id="UP000618579">
    <property type="component" value="Unassembled WGS sequence"/>
</dbReference>
<feature type="transmembrane region" description="Helical" evidence="6">
    <location>
        <begin position="397"/>
        <end position="420"/>
    </location>
</feature>
<dbReference type="Pfam" id="PF00528">
    <property type="entry name" value="BPD_transp_1"/>
    <property type="match status" value="2"/>
</dbReference>
<feature type="transmembrane region" description="Helical" evidence="6">
    <location>
        <begin position="203"/>
        <end position="228"/>
    </location>
</feature>
<sequence>MNKGIVSMNPPIRRHWGTLFSLQNVLIVLLVLTLTTSTLIPLLLLFSKALLNKNEEYVGLANFVQYFSTPSLIQSLTNTIWISVLSTALAVVLAFAYAYGISRTAIRGKSYFRYVALLPLFQPTMMHGIALTYLFGNQGMITNGFFGLLPGLRIGIYGPIGIVISEVIYLFPQAFLIFITALSMTDQRLYEAAESLGANTFKTFFTVTLPSVKYGLISAIFVCFTASFTDFGAPQAIGGKFNVLATDIYKQVIGQQNLSMGATVGILLTIPAIIAFAVDRFVERKQRSMLSSKSTPYRVPEGRARDRFYRVFCLLVSIAILIPLLTIVFASLVKVWPYKLSLSLKHYDFSSVAGSGLEPFWNSLKVSLITAVAGTVITFIFAYLIEKTRSMKGMRQVGYFLSILPLALPGMVIGLAYIFFFNDPGNPLNWMYGTMAIIVLANITHFYAVPFITATTALKKLDKEFELVSESMRIPFYKTFLRVTVPMSLPAIIEIAMYFFVNSMVTVSAVVFLRSADMNLAAVALVNMEDAGDVAAAAAMSTLIVGTNIAIRLVYEFILKKVKKRTAAWQMPK</sequence>
<evidence type="ECO:0000256" key="2">
    <source>
        <dbReference type="ARBA" id="ARBA00022448"/>
    </source>
</evidence>
<evidence type="ECO:0000256" key="4">
    <source>
        <dbReference type="ARBA" id="ARBA00022989"/>
    </source>
</evidence>